<feature type="region of interest" description="Disordered" evidence="1">
    <location>
        <begin position="579"/>
        <end position="601"/>
    </location>
</feature>
<dbReference type="InterPro" id="IPR007119">
    <property type="entry name" value="Phage_tail_spike_N"/>
</dbReference>
<dbReference type="NCBIfam" id="TIGR01665">
    <property type="entry name" value="put_anti_recept"/>
    <property type="match status" value="1"/>
</dbReference>
<dbReference type="Pfam" id="PF06605">
    <property type="entry name" value="Prophage_tail"/>
    <property type="match status" value="1"/>
</dbReference>
<gene>
    <name evidence="4" type="ORF">AWT83_10705</name>
</gene>
<evidence type="ECO:0000256" key="1">
    <source>
        <dbReference type="SAM" id="MobiDB-lite"/>
    </source>
</evidence>
<protein>
    <recommendedName>
        <fullName evidence="6">Phage minor structural protein</fullName>
    </recommendedName>
</protein>
<evidence type="ECO:0000259" key="3">
    <source>
        <dbReference type="Pfam" id="PF18013"/>
    </source>
</evidence>
<evidence type="ECO:0000313" key="5">
    <source>
        <dbReference type="Proteomes" id="UP000070452"/>
    </source>
</evidence>
<dbReference type="InterPro" id="IPR041219">
    <property type="entry name" value="Phage_lysozyme2"/>
</dbReference>
<dbReference type="Pfam" id="PF18013">
    <property type="entry name" value="Phage_lysozyme2"/>
    <property type="match status" value="1"/>
</dbReference>
<feature type="domain" description="Phage tail lysozyme" evidence="3">
    <location>
        <begin position="607"/>
        <end position="759"/>
    </location>
</feature>
<proteinExistence type="predicted"/>
<feature type="domain" description="Tail spike" evidence="2">
    <location>
        <begin position="168"/>
        <end position="345"/>
    </location>
</feature>
<organism evidence="4 5">
    <name type="scientific">Enterococcus faecium</name>
    <name type="common">Streptococcus faecium</name>
    <dbReference type="NCBI Taxonomy" id="1352"/>
    <lineage>
        <taxon>Bacteria</taxon>
        <taxon>Bacillati</taxon>
        <taxon>Bacillota</taxon>
        <taxon>Bacilli</taxon>
        <taxon>Lactobacillales</taxon>
        <taxon>Enterococcaceae</taxon>
        <taxon>Enterococcus</taxon>
    </lineage>
</organism>
<comment type="caution">
    <text evidence="4">The sequence shown here is derived from an EMBL/GenBank/DDBJ whole genome shotgun (WGS) entry which is preliminary data.</text>
</comment>
<dbReference type="EMBL" id="LRHK01000001">
    <property type="protein sequence ID" value="KWX18913.1"/>
    <property type="molecule type" value="Genomic_DNA"/>
</dbReference>
<accession>A0A132P9C0</accession>
<reference evidence="4 5" key="1">
    <citation type="submission" date="2016-01" db="EMBL/GenBank/DDBJ databases">
        <title>Molecular Mechanisms for transfer of large genomic segments between Enterococcus faecium strains.</title>
        <authorList>
            <person name="Garcia-Solache M.A."/>
            <person name="Lebreton F."/>
            <person name="Mclaughlin R.E."/>
            <person name="Whiteaker J.D."/>
            <person name="Gilmore M.S."/>
            <person name="Rice L.B."/>
        </authorList>
    </citation>
    <scope>NUCLEOTIDE SEQUENCE [LARGE SCALE GENOMIC DNA]</scope>
    <source>
        <strain evidence="4 5">D344RRF x C68</strain>
    </source>
</reference>
<dbReference type="Proteomes" id="UP000070452">
    <property type="component" value="Unassembled WGS sequence"/>
</dbReference>
<dbReference type="RefSeq" id="WP_060854019.1">
    <property type="nucleotide sequence ID" value="NZ_JBBVHR010000022.1"/>
</dbReference>
<feature type="compositionally biased region" description="Gly residues" evidence="1">
    <location>
        <begin position="583"/>
        <end position="594"/>
    </location>
</feature>
<dbReference type="InterPro" id="IPR010572">
    <property type="entry name" value="Tail_dom"/>
</dbReference>
<sequence>MTQEFIYAYKKMPDDLSVNGASLVDWEDLPEINRVLNGQYRFYGNYSRSGQYRSYLKKGNFIKAKVPDGSWQYFEIYNIKKNLTSVSVTARHIGFMANKNFIVKSFTDNGNGSQIMTNLKNSLAFDQKFNYLSNVGTTHQFTARQVAPVEAIIGSNNGNQNLTGVTSAELDMDNYDLKLVKQIGADNGFRIDFGLNLEAIEEEIDEESIVNSLFLVGGVPDNDYDEDKDPITYGFLEIDGVTDENRRIGKRENSDCKTIDELKKWGNTLFENDRIHEPKATHTVSMVSLEHTLEYGEMYRKLSTLSFGDVVHVRAKQLDIEITERVVEYTYFPTLGKYKDLVLGNDLTLYTSTVNSQTQELKKKIDNRTETLVQNVLNATAWITGNSGGHVVFRPEKAPSEILIMDTDNVASAKRVWRWNLNGLGYSDNGVNGPFGIAITSKGEIVADFIKVGTINAEVFETSFNAYGDVLKLVKGTLQIWNENKKIMELTKKGMEFWNRKESIGTIGTTDSAGNPFPNAVTPTPLEENSLVIRTNGDGKYILISPTAEKGFVLLGNGKAYYFGDLDIQGKLTVRGKEVIPGQNGGPSGGGETPGGYPDELKTDAEKRAWRIYDILCNNGFTKQSACGILGNIQQETGGTFDPDTVQIGGPAYGLVQWDGSSYPLVGPATWDGKVYVQNLFNAAGIKEPITSLDAQVRLLIWTFTNGQWMGVVQPTTVDGFKACTDPRQAAYAFERNYERPAATHPERQDYAVNWYNKFKDLKPGGATGEAGLKHLESLIGQRIGNGQCYGLSAEYSGYLGGCGMGAGTKYGLTHVIGNTSAASDIGIAYDWSAVGWKVIQNPRYDQLVVGAIINWARGGQVGSWFADGTYGHTGVIRGLANGRMQTYEQNTELGMICGKLDRQYYSASAISSIVIPPK</sequence>
<dbReference type="Gene3D" id="3.90.1720.60">
    <property type="match status" value="1"/>
</dbReference>
<name>A0A132P9C0_ENTFC</name>
<evidence type="ECO:0000313" key="4">
    <source>
        <dbReference type="EMBL" id="KWX18913.1"/>
    </source>
</evidence>
<dbReference type="AlphaFoldDB" id="A0A132P9C0"/>
<evidence type="ECO:0008006" key="6">
    <source>
        <dbReference type="Google" id="ProtNLM"/>
    </source>
</evidence>
<evidence type="ECO:0000259" key="2">
    <source>
        <dbReference type="Pfam" id="PF06605"/>
    </source>
</evidence>